<feature type="non-terminal residue" evidence="2">
    <location>
        <position position="51"/>
    </location>
</feature>
<evidence type="ECO:0000256" key="1">
    <source>
        <dbReference type="SAM" id="MobiDB-lite"/>
    </source>
</evidence>
<protein>
    <submittedName>
        <fullName evidence="2">Uncharacterized protein</fullName>
    </submittedName>
</protein>
<reference evidence="2" key="1">
    <citation type="submission" date="2020-02" db="EMBL/GenBank/DDBJ databases">
        <authorList>
            <person name="Meier V. D."/>
        </authorList>
    </citation>
    <scope>NUCLEOTIDE SEQUENCE</scope>
    <source>
        <strain evidence="2">AVDCRST_MAG48</strain>
    </source>
</reference>
<proteinExistence type="predicted"/>
<sequence length="51" mass="5308">PRGAGAGRLAALSLRRRDVGTAGGRHPGRPGDRRPAGHRGAGLHRRQPPVV</sequence>
<name>A0A6J4L6Y0_9ACTN</name>
<feature type="region of interest" description="Disordered" evidence="1">
    <location>
        <begin position="1"/>
        <end position="51"/>
    </location>
</feature>
<feature type="non-terminal residue" evidence="2">
    <location>
        <position position="1"/>
    </location>
</feature>
<evidence type="ECO:0000313" key="2">
    <source>
        <dbReference type="EMBL" id="CAA9325532.1"/>
    </source>
</evidence>
<feature type="compositionally biased region" description="Basic residues" evidence="1">
    <location>
        <begin position="41"/>
        <end position="51"/>
    </location>
</feature>
<dbReference type="EMBL" id="CADCTS010000413">
    <property type="protein sequence ID" value="CAA9325532.1"/>
    <property type="molecule type" value="Genomic_DNA"/>
</dbReference>
<organism evidence="2">
    <name type="scientific">uncultured Friedmanniella sp</name>
    <dbReference type="NCBI Taxonomy" id="335381"/>
    <lineage>
        <taxon>Bacteria</taxon>
        <taxon>Bacillati</taxon>
        <taxon>Actinomycetota</taxon>
        <taxon>Actinomycetes</taxon>
        <taxon>Propionibacteriales</taxon>
        <taxon>Nocardioidaceae</taxon>
        <taxon>Friedmanniella</taxon>
        <taxon>environmental samples</taxon>
    </lineage>
</organism>
<gene>
    <name evidence="2" type="ORF">AVDCRST_MAG48-2883</name>
</gene>
<dbReference type="AlphaFoldDB" id="A0A6J4L6Y0"/>
<accession>A0A6J4L6Y0</accession>